<gene>
    <name evidence="1" type="ORF">GJD93_10860</name>
</gene>
<evidence type="ECO:0000313" key="2">
    <source>
        <dbReference type="Proteomes" id="UP000405075"/>
    </source>
</evidence>
<sequence length="57" mass="6461">MSAQIVFSAASLNPQVHFFAKMLIFWTFPQFSTKAVDNFVDLKQLDNASCRYSKASL</sequence>
<dbReference type="AlphaFoldDB" id="A0AAP9GVP4"/>
<reference evidence="2" key="1">
    <citation type="submission" date="2019-11" db="EMBL/GenBank/DDBJ databases">
        <title>Escherichia coli 1916D6.</title>
        <authorList>
            <person name="Yao H."/>
            <person name="Du X."/>
            <person name="Yu R."/>
            <person name="Li A."/>
        </authorList>
    </citation>
    <scope>NUCLEOTIDE SEQUENCE [LARGE SCALE GENOMIC DNA]</scope>
    <source>
        <strain evidence="2">19110F47</strain>
    </source>
</reference>
<dbReference type="EMBL" id="CP046045">
    <property type="protein sequence ID" value="QGM28147.1"/>
    <property type="molecule type" value="Genomic_DNA"/>
</dbReference>
<name>A0AAP9GVP4_9GAMM</name>
<proteinExistence type="predicted"/>
<accession>A0AAP9GVP4</accession>
<organism evidence="1 2">
    <name type="scientific">Acinetobacter towneri</name>
    <dbReference type="NCBI Taxonomy" id="202956"/>
    <lineage>
        <taxon>Bacteria</taxon>
        <taxon>Pseudomonadati</taxon>
        <taxon>Pseudomonadota</taxon>
        <taxon>Gammaproteobacteria</taxon>
        <taxon>Moraxellales</taxon>
        <taxon>Moraxellaceae</taxon>
        <taxon>Acinetobacter</taxon>
    </lineage>
</organism>
<protein>
    <submittedName>
        <fullName evidence="1">Uncharacterized protein</fullName>
    </submittedName>
</protein>
<dbReference type="Proteomes" id="UP000405075">
    <property type="component" value="Chromosome"/>
</dbReference>
<evidence type="ECO:0000313" key="1">
    <source>
        <dbReference type="EMBL" id="QGM28147.1"/>
    </source>
</evidence>